<feature type="binding site" evidence="4">
    <location>
        <position position="192"/>
    </location>
    <ligand>
        <name>NAD(+)</name>
        <dbReference type="ChEBI" id="CHEBI:57540"/>
    </ligand>
</feature>
<feature type="binding site" evidence="4 5">
    <location>
        <position position="154"/>
    </location>
    <ligand>
        <name>Zn(2+)</name>
        <dbReference type="ChEBI" id="CHEBI:29105"/>
    </ligand>
</feature>
<dbReference type="Gene3D" id="3.30.1600.10">
    <property type="entry name" value="SIR2/SIRT2 'Small Domain"/>
    <property type="match status" value="1"/>
</dbReference>
<reference evidence="7 8" key="1">
    <citation type="submission" date="2019-07" db="EMBL/GenBank/DDBJ databases">
        <title>Genomic Encyclopedia of Type Strains, Phase III (KMG-III): the genomes of soil and plant-associated and newly described type strains.</title>
        <authorList>
            <person name="Whitman W."/>
        </authorList>
    </citation>
    <scope>NUCLEOTIDE SEQUENCE [LARGE SCALE GENOMIC DNA]</scope>
    <source>
        <strain evidence="7 8">BL24</strain>
    </source>
</reference>
<evidence type="ECO:0000259" key="6">
    <source>
        <dbReference type="PROSITE" id="PS50305"/>
    </source>
</evidence>
<keyword evidence="1 4" id="KW-0963">Cytoplasm</keyword>
<dbReference type="GO" id="GO:0005737">
    <property type="term" value="C:cytoplasm"/>
    <property type="evidence" value="ECO:0007669"/>
    <property type="project" value="UniProtKB-SubCell"/>
</dbReference>
<comment type="similarity">
    <text evidence="4">Belongs to the sirtuin family. Class U subfamily.</text>
</comment>
<comment type="caution">
    <text evidence="4">Lacks conserved residue(s) required for the propagation of feature annotation.</text>
</comment>
<dbReference type="Pfam" id="PF02146">
    <property type="entry name" value="SIR2"/>
    <property type="match status" value="1"/>
</dbReference>
<dbReference type="PANTHER" id="PTHR11085">
    <property type="entry name" value="NAD-DEPENDENT PROTEIN DEACYLASE SIRTUIN-5, MITOCHONDRIAL-RELATED"/>
    <property type="match status" value="1"/>
</dbReference>
<comment type="catalytic activity">
    <reaction evidence="4">
        <text>N(6)-acetyl-L-lysyl-[protein] + NAD(+) + H2O = 2''-O-acetyl-ADP-D-ribose + nicotinamide + L-lysyl-[protein]</text>
        <dbReference type="Rhea" id="RHEA:43636"/>
        <dbReference type="Rhea" id="RHEA-COMP:9752"/>
        <dbReference type="Rhea" id="RHEA-COMP:10731"/>
        <dbReference type="ChEBI" id="CHEBI:15377"/>
        <dbReference type="ChEBI" id="CHEBI:17154"/>
        <dbReference type="ChEBI" id="CHEBI:29969"/>
        <dbReference type="ChEBI" id="CHEBI:57540"/>
        <dbReference type="ChEBI" id="CHEBI:61930"/>
        <dbReference type="ChEBI" id="CHEBI:83767"/>
        <dbReference type="EC" id="2.3.1.286"/>
    </reaction>
</comment>
<dbReference type="RefSeq" id="WP_148933410.1">
    <property type="nucleotide sequence ID" value="NZ_VNHS01000019.1"/>
</dbReference>
<feature type="binding site" evidence="4">
    <location>
        <position position="193"/>
    </location>
    <ligand>
        <name>NAD(+)</name>
        <dbReference type="ChEBI" id="CHEBI:57540"/>
    </ligand>
</feature>
<feature type="binding site" evidence="4">
    <location>
        <position position="215"/>
    </location>
    <ligand>
        <name>NAD(+)</name>
        <dbReference type="ChEBI" id="CHEBI:57540"/>
    </ligand>
</feature>
<dbReference type="GO" id="GO:0070403">
    <property type="term" value="F:NAD+ binding"/>
    <property type="evidence" value="ECO:0007669"/>
    <property type="project" value="UniProtKB-UniRule"/>
</dbReference>
<feature type="binding site" evidence="4">
    <location>
        <position position="34"/>
    </location>
    <ligand>
        <name>NAD(+)</name>
        <dbReference type="ChEBI" id="CHEBI:57540"/>
    </ligand>
</feature>
<feature type="binding site" evidence="4">
    <location>
        <position position="33"/>
    </location>
    <ligand>
        <name>nicotinamide</name>
        <dbReference type="ChEBI" id="CHEBI:17154"/>
    </ligand>
</feature>
<evidence type="ECO:0000313" key="8">
    <source>
        <dbReference type="Proteomes" id="UP000323257"/>
    </source>
</evidence>
<evidence type="ECO:0000256" key="5">
    <source>
        <dbReference type="PROSITE-ProRule" id="PRU00236"/>
    </source>
</evidence>
<feature type="binding site" evidence="4">
    <location>
        <position position="103"/>
    </location>
    <ligand>
        <name>NAD(+)</name>
        <dbReference type="ChEBI" id="CHEBI:57540"/>
    </ligand>
</feature>
<protein>
    <recommendedName>
        <fullName evidence="4">NAD-dependent protein deacetylase</fullName>
        <ecNumber evidence="4">2.3.1.286</ecNumber>
    </recommendedName>
    <alternativeName>
        <fullName evidence="4">Regulatory protein SIR2 homolog</fullName>
    </alternativeName>
</protein>
<comment type="subcellular location">
    <subcellularLocation>
        <location evidence="4">Cytoplasm</location>
    </subcellularLocation>
</comment>
<proteinExistence type="inferred from homology"/>
<gene>
    <name evidence="4" type="primary">cobB</name>
    <name evidence="7" type="ORF">BCM02_11931</name>
</gene>
<dbReference type="OrthoDB" id="9800582at2"/>
<feature type="binding site" evidence="4">
    <location>
        <position position="106"/>
    </location>
    <ligand>
        <name>nicotinamide</name>
        <dbReference type="ChEBI" id="CHEBI:17154"/>
    </ligand>
</feature>
<dbReference type="EC" id="2.3.1.286" evidence="4"/>
<feature type="binding site" evidence="4">
    <location>
        <position position="105"/>
    </location>
    <ligand>
        <name>nicotinamide</name>
        <dbReference type="ChEBI" id="CHEBI:17154"/>
    </ligand>
</feature>
<feature type="binding site" evidence="4">
    <location>
        <position position="22"/>
    </location>
    <ligand>
        <name>NAD(+)</name>
        <dbReference type="ChEBI" id="CHEBI:57540"/>
    </ligand>
</feature>
<dbReference type="Gene3D" id="3.40.50.1220">
    <property type="entry name" value="TPP-binding domain"/>
    <property type="match status" value="1"/>
</dbReference>
<dbReference type="SUPFAM" id="SSF52467">
    <property type="entry name" value="DHS-like NAD/FAD-binding domain"/>
    <property type="match status" value="1"/>
</dbReference>
<feature type="binding site" evidence="4 5">
    <location>
        <position position="151"/>
    </location>
    <ligand>
        <name>Zn(2+)</name>
        <dbReference type="ChEBI" id="CHEBI:29105"/>
    </ligand>
</feature>
<dbReference type="GO" id="GO:0017136">
    <property type="term" value="F:histone deacetylase activity, NAD-dependent"/>
    <property type="evidence" value="ECO:0007669"/>
    <property type="project" value="TreeGrafter"/>
</dbReference>
<dbReference type="PANTHER" id="PTHR11085:SF4">
    <property type="entry name" value="NAD-DEPENDENT PROTEIN DEACYLASE"/>
    <property type="match status" value="1"/>
</dbReference>
<comment type="function">
    <text evidence="4">NAD-dependent protein deacetylase which modulates the activities of several enzymes which are inactive in their acetylated form.</text>
</comment>
<accession>A0A5S5BMW9</accession>
<feature type="binding site" evidence="4">
    <location>
        <position position="105"/>
    </location>
    <ligand>
        <name>NAD(+)</name>
        <dbReference type="ChEBI" id="CHEBI:57540"/>
    </ligand>
</feature>
<dbReference type="InterPro" id="IPR028628">
    <property type="entry name" value="Sirtuin_class_U"/>
</dbReference>
<dbReference type="EMBL" id="VNHS01000019">
    <property type="protein sequence ID" value="TYP68347.1"/>
    <property type="molecule type" value="Genomic_DNA"/>
</dbReference>
<keyword evidence="4 5" id="KW-0479">Metal-binding</keyword>
<dbReference type="InterPro" id="IPR026590">
    <property type="entry name" value="Ssirtuin_cat_dom"/>
</dbReference>
<name>A0A5S5BMW9_9BACL</name>
<evidence type="ECO:0000256" key="3">
    <source>
        <dbReference type="ARBA" id="ARBA00023027"/>
    </source>
</evidence>
<keyword evidence="2 4" id="KW-0808">Transferase</keyword>
<sequence length="244" mass="26332">MELEQLKARVAASANIVFFGGAGVSTESDIPDFRSATGLYQTSGAGAYPPEVMLSRSFFRTHPEEFFAFYRTRMLYPDAKPNAAHEALAELERQGRLGAVITQNIDGLHQLAGSKRVLELHGSVLRNSCLGCGRKYNLDYILNHPDTVPTCGACGEIVRPDVVLYEENLDLKVLLEAADCIAAADLLIVGGTSLTVNPAAGLVTEYEGDGLVLINMTATPYDSRASFVIREPIGQVMRALVPKG</sequence>
<feature type="binding site" evidence="4">
    <location>
        <position position="26"/>
    </location>
    <ligand>
        <name>NAD(+)</name>
        <dbReference type="ChEBI" id="CHEBI:57540"/>
    </ligand>
</feature>
<dbReference type="InterPro" id="IPR003000">
    <property type="entry name" value="Sirtuin"/>
</dbReference>
<keyword evidence="8" id="KW-1185">Reference proteome</keyword>
<comment type="caution">
    <text evidence="7">The sequence shown here is derived from an EMBL/GenBank/DDBJ whole genome shotgun (WGS) entry which is preliminary data.</text>
</comment>
<dbReference type="InterPro" id="IPR029035">
    <property type="entry name" value="DHS-like_NAD/FAD-binding_dom"/>
</dbReference>
<feature type="active site" description="Proton acceptor" evidence="4 5">
    <location>
        <position position="121"/>
    </location>
</feature>
<feature type="binding site" evidence="4">
    <location>
        <position position="121"/>
    </location>
    <ligand>
        <name>NAD(+)</name>
        <dbReference type="ChEBI" id="CHEBI:57540"/>
    </ligand>
</feature>
<dbReference type="PROSITE" id="PS50305">
    <property type="entry name" value="SIRTUIN"/>
    <property type="match status" value="1"/>
</dbReference>
<feature type="binding site" evidence="4 5">
    <location>
        <position position="132"/>
    </location>
    <ligand>
        <name>Zn(2+)</name>
        <dbReference type="ChEBI" id="CHEBI:29105"/>
    </ligand>
</feature>
<dbReference type="InterPro" id="IPR050134">
    <property type="entry name" value="NAD-dep_sirtuin_deacylases"/>
</dbReference>
<evidence type="ECO:0000313" key="7">
    <source>
        <dbReference type="EMBL" id="TYP68347.1"/>
    </source>
</evidence>
<dbReference type="AlphaFoldDB" id="A0A5S5BMW9"/>
<feature type="binding site" evidence="4">
    <location>
        <position position="106"/>
    </location>
    <ligand>
        <name>NAD(+)</name>
        <dbReference type="ChEBI" id="CHEBI:57540"/>
    </ligand>
</feature>
<feature type="domain" description="Deacetylase sirtuin-type" evidence="6">
    <location>
        <begin position="1"/>
        <end position="244"/>
    </location>
</feature>
<feature type="binding site" evidence="4 5">
    <location>
        <position position="129"/>
    </location>
    <ligand>
        <name>Zn(2+)</name>
        <dbReference type="ChEBI" id="CHEBI:29105"/>
    </ligand>
</feature>
<evidence type="ECO:0000256" key="1">
    <source>
        <dbReference type="ARBA" id="ARBA00022490"/>
    </source>
</evidence>
<dbReference type="CDD" id="cd01407">
    <property type="entry name" value="SIR2-fam"/>
    <property type="match status" value="1"/>
</dbReference>
<feature type="binding site" evidence="4">
    <location>
        <position position="33"/>
    </location>
    <ligand>
        <name>NAD(+)</name>
        <dbReference type="ChEBI" id="CHEBI:57540"/>
    </ligand>
</feature>
<keyword evidence="4 5" id="KW-0862">Zinc</keyword>
<dbReference type="Proteomes" id="UP000323257">
    <property type="component" value="Unassembled WGS sequence"/>
</dbReference>
<feature type="binding site" evidence="4">
    <location>
        <position position="233"/>
    </location>
    <ligand>
        <name>NAD(+)</name>
        <dbReference type="ChEBI" id="CHEBI:57540"/>
    </ligand>
</feature>
<dbReference type="NCBIfam" id="NF001752">
    <property type="entry name" value="PRK00481.1-1"/>
    <property type="match status" value="1"/>
</dbReference>
<evidence type="ECO:0000256" key="2">
    <source>
        <dbReference type="ARBA" id="ARBA00022679"/>
    </source>
</evidence>
<dbReference type="HAMAP" id="MF_01968">
    <property type="entry name" value="Sirtuin_ClassU"/>
    <property type="match status" value="1"/>
</dbReference>
<dbReference type="GO" id="GO:0008270">
    <property type="term" value="F:zinc ion binding"/>
    <property type="evidence" value="ECO:0007669"/>
    <property type="project" value="UniProtKB-UniRule"/>
</dbReference>
<keyword evidence="3 4" id="KW-0520">NAD</keyword>
<dbReference type="InterPro" id="IPR026591">
    <property type="entry name" value="Sirtuin_cat_small_dom_sf"/>
</dbReference>
<evidence type="ECO:0000256" key="4">
    <source>
        <dbReference type="HAMAP-Rule" id="MF_01968"/>
    </source>
</evidence>
<organism evidence="7 8">
    <name type="scientific">Paenibacillus methanolicus</name>
    <dbReference type="NCBI Taxonomy" id="582686"/>
    <lineage>
        <taxon>Bacteria</taxon>
        <taxon>Bacillati</taxon>
        <taxon>Bacillota</taxon>
        <taxon>Bacilli</taxon>
        <taxon>Bacillales</taxon>
        <taxon>Paenibacillaceae</taxon>
        <taxon>Paenibacillus</taxon>
    </lineage>
</organism>
<comment type="cofactor">
    <cofactor evidence="4">
        <name>Zn(2+)</name>
        <dbReference type="ChEBI" id="CHEBI:29105"/>
    </cofactor>
    <text evidence="4">Binds 1 zinc ion per subunit.</text>
</comment>